<dbReference type="InterPro" id="IPR024344">
    <property type="entry name" value="MDMPI_metal-binding"/>
</dbReference>
<dbReference type="RefSeq" id="WP_344646740.1">
    <property type="nucleotide sequence ID" value="NZ_BAAAGX010000001.1"/>
</dbReference>
<dbReference type="SUPFAM" id="SSF109854">
    <property type="entry name" value="DinB/YfiT-like putative metalloenzymes"/>
    <property type="match status" value="1"/>
</dbReference>
<dbReference type="InterPro" id="IPR017519">
    <property type="entry name" value="CHP03085"/>
</dbReference>
<dbReference type="EMBL" id="BAAAGX010000001">
    <property type="protein sequence ID" value="GAA0219860.1"/>
    <property type="molecule type" value="Genomic_DNA"/>
</dbReference>
<name>A0ABN0TET0_9ACTN</name>
<evidence type="ECO:0000313" key="3">
    <source>
        <dbReference type="Proteomes" id="UP001500967"/>
    </source>
</evidence>
<organism evidence="2 3">
    <name type="scientific">Cryptosporangium japonicum</name>
    <dbReference type="NCBI Taxonomy" id="80872"/>
    <lineage>
        <taxon>Bacteria</taxon>
        <taxon>Bacillati</taxon>
        <taxon>Actinomycetota</taxon>
        <taxon>Actinomycetes</taxon>
        <taxon>Cryptosporangiales</taxon>
        <taxon>Cryptosporangiaceae</taxon>
        <taxon>Cryptosporangium</taxon>
    </lineage>
</organism>
<dbReference type="InterPro" id="IPR017517">
    <property type="entry name" value="Maleyloyr_isom"/>
</dbReference>
<dbReference type="NCBIfam" id="TIGR03085">
    <property type="entry name" value="TIGR03085 family metal-binding protein"/>
    <property type="match status" value="1"/>
</dbReference>
<dbReference type="InterPro" id="IPR034660">
    <property type="entry name" value="DinB/YfiT-like"/>
</dbReference>
<feature type="domain" description="Mycothiol-dependent maleylpyruvate isomerase metal-binding" evidence="1">
    <location>
        <begin position="7"/>
        <end position="49"/>
    </location>
</feature>
<keyword evidence="3" id="KW-1185">Reference proteome</keyword>
<protein>
    <submittedName>
        <fullName evidence="2">TIGR03085 family metal-binding protein</fullName>
    </submittedName>
</protein>
<comment type="caution">
    <text evidence="2">The sequence shown here is derived from an EMBL/GenBank/DDBJ whole genome shotgun (WGS) entry which is preliminary data.</text>
</comment>
<reference evidence="2 3" key="1">
    <citation type="journal article" date="2019" name="Int. J. Syst. Evol. Microbiol.">
        <title>The Global Catalogue of Microorganisms (GCM) 10K type strain sequencing project: providing services to taxonomists for standard genome sequencing and annotation.</title>
        <authorList>
            <consortium name="The Broad Institute Genomics Platform"/>
            <consortium name="The Broad Institute Genome Sequencing Center for Infectious Disease"/>
            <person name="Wu L."/>
            <person name="Ma J."/>
        </authorList>
    </citation>
    <scope>NUCLEOTIDE SEQUENCE [LARGE SCALE GENOMIC DNA]</scope>
    <source>
        <strain evidence="2 3">JCM 10425</strain>
    </source>
</reference>
<proteinExistence type="predicted"/>
<dbReference type="Proteomes" id="UP001500967">
    <property type="component" value="Unassembled WGS sequence"/>
</dbReference>
<dbReference type="Pfam" id="PF11716">
    <property type="entry name" value="MDMPI_N"/>
    <property type="match status" value="1"/>
</dbReference>
<sequence length="210" mass="22633">MPTIAQSERAALADLFEALGPDAPTLCAGWTTADLVAHLVVRERRPDSLPGVRLGAFAGHTDRVRLGALRERGFERLISELRSGPPRLSPFGLPGVDGLANTAEMFIHHEDVRRAQDGWEPRPLGPAVQKELWGTLRAARALLRSAPTGVRLVAPGHGERIAKPGEPMVKVAGEPAELVLFCFGRQEHARVTIEGDTEAVARLRGTDLGV</sequence>
<evidence type="ECO:0000313" key="2">
    <source>
        <dbReference type="EMBL" id="GAA0219860.1"/>
    </source>
</evidence>
<accession>A0ABN0TET0</accession>
<evidence type="ECO:0000259" key="1">
    <source>
        <dbReference type="Pfam" id="PF11716"/>
    </source>
</evidence>
<gene>
    <name evidence="2" type="ORF">GCM10009539_01490</name>
</gene>
<dbReference type="NCBIfam" id="TIGR03083">
    <property type="entry name" value="maleylpyruvate isomerase family mycothiol-dependent enzyme"/>
    <property type="match status" value="1"/>
</dbReference>